<evidence type="ECO:0000256" key="7">
    <source>
        <dbReference type="ARBA" id="ARBA00023049"/>
    </source>
</evidence>
<dbReference type="PANTHER" id="PTHR43690:SF18">
    <property type="entry name" value="INSULIN-DEGRADING ENZYME-RELATED"/>
    <property type="match status" value="1"/>
</dbReference>
<dbReference type="FunFam" id="3.30.830.10:FF:000005">
    <property type="entry name" value="nardilysin isoform X1"/>
    <property type="match status" value="1"/>
</dbReference>
<dbReference type="GO" id="GO:0046872">
    <property type="term" value="F:metal ion binding"/>
    <property type="evidence" value="ECO:0007669"/>
    <property type="project" value="UniProtKB-KW"/>
</dbReference>
<evidence type="ECO:0000313" key="14">
    <source>
        <dbReference type="EMBL" id="CEP02263.1"/>
    </source>
</evidence>
<evidence type="ECO:0000259" key="12">
    <source>
        <dbReference type="Pfam" id="PF16187"/>
    </source>
</evidence>
<dbReference type="GO" id="GO:0005737">
    <property type="term" value="C:cytoplasm"/>
    <property type="evidence" value="ECO:0007669"/>
    <property type="project" value="UniProtKB-ARBA"/>
</dbReference>
<dbReference type="Proteomes" id="UP000039324">
    <property type="component" value="Unassembled WGS sequence"/>
</dbReference>
<keyword evidence="16" id="KW-1185">Reference proteome</keyword>
<dbReference type="InterPro" id="IPR011765">
    <property type="entry name" value="Pept_M16_N"/>
</dbReference>
<accession>A0A0G4J3R1</accession>
<evidence type="ECO:0000256" key="8">
    <source>
        <dbReference type="RuleBase" id="RU004447"/>
    </source>
</evidence>
<dbReference type="InterPro" id="IPR054734">
    <property type="entry name" value="PqqF-like_C_4"/>
</dbReference>
<dbReference type="InterPro" id="IPR001431">
    <property type="entry name" value="Pept_M16_Zn_BS"/>
</dbReference>
<dbReference type="Pfam" id="PF05193">
    <property type="entry name" value="Peptidase_M16_C"/>
    <property type="match status" value="1"/>
</dbReference>
<gene>
    <name evidence="14" type="ORF">PBRA_002527</name>
    <name evidence="15" type="ORF">PLBR_LOCUS772</name>
</gene>
<evidence type="ECO:0000313" key="16">
    <source>
        <dbReference type="Proteomes" id="UP000039324"/>
    </source>
</evidence>
<evidence type="ECO:0008006" key="18">
    <source>
        <dbReference type="Google" id="ProtNLM"/>
    </source>
</evidence>
<evidence type="ECO:0000313" key="15">
    <source>
        <dbReference type="EMBL" id="SPQ93557.1"/>
    </source>
</evidence>
<dbReference type="InterPro" id="IPR050626">
    <property type="entry name" value="Peptidase_M16"/>
</dbReference>
<dbReference type="AlphaFoldDB" id="A0A0G4J3R1"/>
<dbReference type="GO" id="GO:0006508">
    <property type="term" value="P:proteolysis"/>
    <property type="evidence" value="ECO:0007669"/>
    <property type="project" value="UniProtKB-KW"/>
</dbReference>
<dbReference type="InterPro" id="IPR011249">
    <property type="entry name" value="Metalloenz_LuxS/M16"/>
</dbReference>
<dbReference type="Gene3D" id="3.30.830.10">
    <property type="entry name" value="Metalloenzyme, LuxS/M16 peptidase-like"/>
    <property type="match status" value="4"/>
</dbReference>
<evidence type="ECO:0000256" key="4">
    <source>
        <dbReference type="ARBA" id="ARBA00022723"/>
    </source>
</evidence>
<comment type="similarity">
    <text evidence="2 8">Belongs to the peptidase M16 family.</text>
</comment>
<evidence type="ECO:0000256" key="1">
    <source>
        <dbReference type="ARBA" id="ARBA00001947"/>
    </source>
</evidence>
<proteinExistence type="inferred from homology"/>
<feature type="domain" description="Peptidase M16 middle/third" evidence="12">
    <location>
        <begin position="410"/>
        <end position="692"/>
    </location>
</feature>
<evidence type="ECO:0000259" key="10">
    <source>
        <dbReference type="Pfam" id="PF00675"/>
    </source>
</evidence>
<dbReference type="Pfam" id="PF22456">
    <property type="entry name" value="PqqF-like_C_4"/>
    <property type="match status" value="1"/>
</dbReference>
<reference evidence="14 16" key="1">
    <citation type="submission" date="2015-02" db="EMBL/GenBank/DDBJ databases">
        <authorList>
            <person name="Chooi Y.-H."/>
        </authorList>
    </citation>
    <scope>NUCLEOTIDE SEQUENCE [LARGE SCALE GENOMIC DNA]</scope>
    <source>
        <strain evidence="14">E3</strain>
    </source>
</reference>
<dbReference type="PANTHER" id="PTHR43690">
    <property type="entry name" value="NARDILYSIN"/>
    <property type="match status" value="1"/>
</dbReference>
<keyword evidence="4" id="KW-0479">Metal-binding</keyword>
<dbReference type="PROSITE" id="PS00143">
    <property type="entry name" value="INSULINASE"/>
    <property type="match status" value="1"/>
</dbReference>
<sequence length="987" mass="110421">MPVDCFTRPTDALVQSAHDGRVYRRMTLPNGLRVTLVQHEPRGDDCGDDSSSDGGDDDSSSDGGDDVRRPSAVALAVSVGHFRDPDNLPGLAHLLEHMLFLGTTKYPGENEWESFLSEHGGYSNAHTSEETTLYFYEIHPEYLVESLDRFADFFIDPLLSPDAIARERQAVDAEFQEGLQVDEHRVVQVMCHAARPEHPLQKFGWGNEQSLGGASDVEIAQALREFHTTHYSASRMNLVVVTEDLDEAERGICASLNAIPNSTPQTAYHPALLELGPFDVTQSNFFEVVPVKETYSIELVFPLPSLVQHYASVPAAYWGEVIGDEGHGSAISVLRDRGLASSLSAGVGHEQTYENNLYSLFTISVVLSKAGFERWQSVLKTIMAYIKLVVDAGPQSDLWEQYRSMSCASFEWAEQKDPVETAESVAIAMQTYPWGDILRGPIVWQTFSPDRMIAVGAKLNIQNCLVILVGPSDDSETFQTEPWFGTKYRESRLASDFMDDLSLAVDPALTLPKRSPLIPKSFTLVPRGPSDPTYPQVILERGNLRMWHFLEQRHQTPRAYISLRFYSASVYDSPVAAVSSRLIALLLEDSLMEYLYQGEVAELSMSIRETRRCMEFQADGFTDRLFEFTQHILFQSPQSLLQAQFTADRFALVKERLQVGWASAYFAPAEQVTYERLRVLQVPKYSIEELREALDRIQLSDVAEVLRRLRSSTFIEGFIHGNVSAADADTFANDLQAAWNAPGGRTRDEDIPQTALSVLLLPKGSCSCRAQSSFNEHEDNSAHVSYYQLGVDTVPDRTRLKLLQRIASEMCFDALRTRAQLGYTVTMDHINTDGVLGLTIEVVSAKYSAMECESAVDDWIRDELMPAISSMTPESLDNHIEGFVMDIEAQDFSLSATHDRLWAEIVAQTYVFDRIDREVDTADRIKRRDLVSLLTKLVGTATRAKLSTHILGRNSPAYDGRSIDSIATFQGECPLRHVIPLSRKVPT</sequence>
<dbReference type="FunFam" id="3.30.830.10:FF:000012">
    <property type="entry name" value="Protease 3"/>
    <property type="match status" value="1"/>
</dbReference>
<geneLocation type="mitochondrion" evidence="15"/>
<comment type="cofactor">
    <cofactor evidence="1">
        <name>Zn(2+)</name>
        <dbReference type="ChEBI" id="CHEBI:29105"/>
    </cofactor>
</comment>
<dbReference type="Pfam" id="PF16187">
    <property type="entry name" value="Peptidase_M16_M"/>
    <property type="match status" value="1"/>
</dbReference>
<keyword evidence="6" id="KW-0862">Zinc</keyword>
<dbReference type="EMBL" id="OVEO01000001">
    <property type="protein sequence ID" value="SPQ93557.1"/>
    <property type="molecule type" value="Genomic_DNA"/>
</dbReference>
<dbReference type="InterPro" id="IPR032632">
    <property type="entry name" value="Peptidase_M16_M"/>
</dbReference>
<dbReference type="GO" id="GO:0004222">
    <property type="term" value="F:metalloendopeptidase activity"/>
    <property type="evidence" value="ECO:0007669"/>
    <property type="project" value="InterPro"/>
</dbReference>
<name>A0A0G4J3R1_PLABS</name>
<organism evidence="14 16">
    <name type="scientific">Plasmodiophora brassicae</name>
    <name type="common">Clubroot disease agent</name>
    <dbReference type="NCBI Taxonomy" id="37360"/>
    <lineage>
        <taxon>Eukaryota</taxon>
        <taxon>Sar</taxon>
        <taxon>Rhizaria</taxon>
        <taxon>Endomyxa</taxon>
        <taxon>Phytomyxea</taxon>
        <taxon>Plasmodiophorida</taxon>
        <taxon>Plasmodiophoridae</taxon>
        <taxon>Plasmodiophora</taxon>
    </lineage>
</organism>
<evidence type="ECO:0000256" key="5">
    <source>
        <dbReference type="ARBA" id="ARBA00022801"/>
    </source>
</evidence>
<keyword evidence="3" id="KW-0645">Protease</keyword>
<evidence type="ECO:0000313" key="17">
    <source>
        <dbReference type="Proteomes" id="UP000290189"/>
    </source>
</evidence>
<dbReference type="Proteomes" id="UP000290189">
    <property type="component" value="Unassembled WGS sequence"/>
</dbReference>
<evidence type="ECO:0000256" key="6">
    <source>
        <dbReference type="ARBA" id="ARBA00022833"/>
    </source>
</evidence>
<evidence type="ECO:0000256" key="3">
    <source>
        <dbReference type="ARBA" id="ARBA00022670"/>
    </source>
</evidence>
<feature type="domain" description="Coenzyme PQQ synthesis protein F-like C-terminal lobe" evidence="13">
    <location>
        <begin position="802"/>
        <end position="902"/>
    </location>
</feature>
<dbReference type="Pfam" id="PF00675">
    <property type="entry name" value="Peptidase_M16"/>
    <property type="match status" value="1"/>
</dbReference>
<evidence type="ECO:0000256" key="9">
    <source>
        <dbReference type="SAM" id="MobiDB-lite"/>
    </source>
</evidence>
<dbReference type="STRING" id="37360.A0A0G4J3R1"/>
<keyword evidence="5" id="KW-0378">Hydrolase</keyword>
<feature type="domain" description="Peptidase M16 N-terminal" evidence="10">
    <location>
        <begin position="69"/>
        <end position="194"/>
    </location>
</feature>
<dbReference type="SUPFAM" id="SSF63411">
    <property type="entry name" value="LuxS/MPP-like metallohydrolase"/>
    <property type="match status" value="4"/>
</dbReference>
<dbReference type="OMA" id="INQVMEH"/>
<feature type="compositionally biased region" description="Acidic residues" evidence="9">
    <location>
        <begin position="46"/>
        <end position="64"/>
    </location>
</feature>
<dbReference type="InterPro" id="IPR007863">
    <property type="entry name" value="Peptidase_M16_C"/>
</dbReference>
<dbReference type="OrthoDB" id="4953at2759"/>
<protein>
    <recommendedName>
        <fullName evidence="18">Peptidase M16 N-terminal domain-containing protein</fullName>
    </recommendedName>
</protein>
<evidence type="ECO:0000259" key="11">
    <source>
        <dbReference type="Pfam" id="PF05193"/>
    </source>
</evidence>
<reference evidence="15 17" key="2">
    <citation type="submission" date="2018-03" db="EMBL/GenBank/DDBJ databases">
        <authorList>
            <person name="Fogelqvist J."/>
        </authorList>
    </citation>
    <scope>NUCLEOTIDE SEQUENCE [LARGE SCALE GENOMIC DNA]</scope>
</reference>
<evidence type="ECO:0000256" key="2">
    <source>
        <dbReference type="ARBA" id="ARBA00007261"/>
    </source>
</evidence>
<dbReference type="EMBL" id="CDSF01000122">
    <property type="protein sequence ID" value="CEP02263.1"/>
    <property type="molecule type" value="Genomic_DNA"/>
</dbReference>
<keyword evidence="15" id="KW-0496">Mitochondrion</keyword>
<feature type="domain" description="Peptidase M16 C-terminal" evidence="11">
    <location>
        <begin position="220"/>
        <end position="404"/>
    </location>
</feature>
<keyword evidence="7" id="KW-0482">Metalloprotease</keyword>
<feature type="region of interest" description="Disordered" evidence="9">
    <location>
        <begin position="37"/>
        <end position="69"/>
    </location>
</feature>
<evidence type="ECO:0000259" key="13">
    <source>
        <dbReference type="Pfam" id="PF22456"/>
    </source>
</evidence>